<dbReference type="AlphaFoldDB" id="A0AAP0RH84"/>
<dbReference type="PANTHER" id="PTHR34780:SF2">
    <property type="entry name" value="GENOME ASSEMBLY, CHROMOSOME: A02"/>
    <property type="match status" value="1"/>
</dbReference>
<sequence length="80" mass="9532">MKLWAEMEQQYNNSDSSNNREDDGYLGLPIHSQVRKIKQEFEKIKHPSLQQPEMRRVLRDNNRRQRSRSPLGLAERPISV</sequence>
<evidence type="ECO:0000313" key="3">
    <source>
        <dbReference type="Proteomes" id="UP001415857"/>
    </source>
</evidence>
<feature type="region of interest" description="Disordered" evidence="1">
    <location>
        <begin position="1"/>
        <end position="26"/>
    </location>
</feature>
<feature type="compositionally biased region" description="Basic and acidic residues" evidence="1">
    <location>
        <begin position="53"/>
        <end position="63"/>
    </location>
</feature>
<comment type="caution">
    <text evidence="2">The sequence shown here is derived from an EMBL/GenBank/DDBJ whole genome shotgun (WGS) entry which is preliminary data.</text>
</comment>
<keyword evidence="3" id="KW-1185">Reference proteome</keyword>
<dbReference type="PANTHER" id="PTHR34780">
    <property type="entry name" value="OS08G0427800 PROTEIN"/>
    <property type="match status" value="1"/>
</dbReference>
<reference evidence="2 3" key="1">
    <citation type="journal article" date="2024" name="Plant J.">
        <title>Genome sequences and population genomics reveal climatic adaptation and genomic divergence between two closely related sweetgum species.</title>
        <authorList>
            <person name="Xu W.Q."/>
            <person name="Ren C.Q."/>
            <person name="Zhang X.Y."/>
            <person name="Comes H.P."/>
            <person name="Liu X.H."/>
            <person name="Li Y.G."/>
            <person name="Kettle C.J."/>
            <person name="Jalonen R."/>
            <person name="Gaisberger H."/>
            <person name="Ma Y.Z."/>
            <person name="Qiu Y.X."/>
        </authorList>
    </citation>
    <scope>NUCLEOTIDE SEQUENCE [LARGE SCALE GENOMIC DNA]</scope>
    <source>
        <strain evidence="2">Hangzhou</strain>
    </source>
</reference>
<dbReference type="Proteomes" id="UP001415857">
    <property type="component" value="Unassembled WGS sequence"/>
</dbReference>
<accession>A0AAP0RH84</accession>
<name>A0AAP0RH84_LIQFO</name>
<organism evidence="2 3">
    <name type="scientific">Liquidambar formosana</name>
    <name type="common">Formosan gum</name>
    <dbReference type="NCBI Taxonomy" id="63359"/>
    <lineage>
        <taxon>Eukaryota</taxon>
        <taxon>Viridiplantae</taxon>
        <taxon>Streptophyta</taxon>
        <taxon>Embryophyta</taxon>
        <taxon>Tracheophyta</taxon>
        <taxon>Spermatophyta</taxon>
        <taxon>Magnoliopsida</taxon>
        <taxon>eudicotyledons</taxon>
        <taxon>Gunneridae</taxon>
        <taxon>Pentapetalae</taxon>
        <taxon>Saxifragales</taxon>
        <taxon>Altingiaceae</taxon>
        <taxon>Liquidambar</taxon>
    </lineage>
</organism>
<evidence type="ECO:0000313" key="2">
    <source>
        <dbReference type="EMBL" id="KAK9276933.1"/>
    </source>
</evidence>
<dbReference type="EMBL" id="JBBPBK010000010">
    <property type="protein sequence ID" value="KAK9276933.1"/>
    <property type="molecule type" value="Genomic_DNA"/>
</dbReference>
<protein>
    <submittedName>
        <fullName evidence="2">Uncharacterized protein</fullName>
    </submittedName>
</protein>
<proteinExistence type="predicted"/>
<evidence type="ECO:0000256" key="1">
    <source>
        <dbReference type="SAM" id="MobiDB-lite"/>
    </source>
</evidence>
<feature type="region of interest" description="Disordered" evidence="1">
    <location>
        <begin position="45"/>
        <end position="80"/>
    </location>
</feature>
<gene>
    <name evidence="2" type="ORF">L1049_006471</name>
</gene>